<proteinExistence type="predicted"/>
<dbReference type="AlphaFoldDB" id="A0A5B7EAF9"/>
<sequence length="90" mass="10137">MLTWWGWGRGLGEHCITWRAASSRCSCGREMMGARMGRRRDGGQRHERVEVARVAGSRDGGRREGKEAGRGSPHNLHYLPTVVSLYTVRI</sequence>
<dbReference type="EMBL" id="VSRR010002371">
    <property type="protein sequence ID" value="MPC31112.1"/>
    <property type="molecule type" value="Genomic_DNA"/>
</dbReference>
<organism evidence="1 2">
    <name type="scientific">Portunus trituberculatus</name>
    <name type="common">Swimming crab</name>
    <name type="synonym">Neptunus trituberculatus</name>
    <dbReference type="NCBI Taxonomy" id="210409"/>
    <lineage>
        <taxon>Eukaryota</taxon>
        <taxon>Metazoa</taxon>
        <taxon>Ecdysozoa</taxon>
        <taxon>Arthropoda</taxon>
        <taxon>Crustacea</taxon>
        <taxon>Multicrustacea</taxon>
        <taxon>Malacostraca</taxon>
        <taxon>Eumalacostraca</taxon>
        <taxon>Eucarida</taxon>
        <taxon>Decapoda</taxon>
        <taxon>Pleocyemata</taxon>
        <taxon>Brachyura</taxon>
        <taxon>Eubrachyura</taxon>
        <taxon>Portunoidea</taxon>
        <taxon>Portunidae</taxon>
        <taxon>Portuninae</taxon>
        <taxon>Portunus</taxon>
    </lineage>
</organism>
<name>A0A5B7EAF9_PORTR</name>
<protein>
    <submittedName>
        <fullName evidence="1">Uncharacterized protein</fullName>
    </submittedName>
</protein>
<evidence type="ECO:0000313" key="1">
    <source>
        <dbReference type="EMBL" id="MPC31112.1"/>
    </source>
</evidence>
<reference evidence="1 2" key="1">
    <citation type="submission" date="2019-05" db="EMBL/GenBank/DDBJ databases">
        <title>Another draft genome of Portunus trituberculatus and its Hox gene families provides insights of decapod evolution.</title>
        <authorList>
            <person name="Jeong J.-H."/>
            <person name="Song I."/>
            <person name="Kim S."/>
            <person name="Choi T."/>
            <person name="Kim D."/>
            <person name="Ryu S."/>
            <person name="Kim W."/>
        </authorList>
    </citation>
    <scope>NUCLEOTIDE SEQUENCE [LARGE SCALE GENOMIC DNA]</scope>
    <source>
        <tissue evidence="1">Muscle</tissue>
    </source>
</reference>
<dbReference type="Proteomes" id="UP000324222">
    <property type="component" value="Unassembled WGS sequence"/>
</dbReference>
<accession>A0A5B7EAF9</accession>
<comment type="caution">
    <text evidence="1">The sequence shown here is derived from an EMBL/GenBank/DDBJ whole genome shotgun (WGS) entry which is preliminary data.</text>
</comment>
<evidence type="ECO:0000313" key="2">
    <source>
        <dbReference type="Proteomes" id="UP000324222"/>
    </source>
</evidence>
<keyword evidence="2" id="KW-1185">Reference proteome</keyword>
<gene>
    <name evidence="1" type="ORF">E2C01_024391</name>
</gene>